<keyword evidence="8" id="KW-1185">Reference proteome</keyword>
<comment type="similarity">
    <text evidence="4">Belongs to the R-transferase family. Bpt subfamily.</text>
</comment>
<dbReference type="Pfam" id="PF04377">
    <property type="entry name" value="ATE_C"/>
    <property type="match status" value="1"/>
</dbReference>
<dbReference type="InterPro" id="IPR030700">
    <property type="entry name" value="N-end_Aminoacyl_Trfase"/>
</dbReference>
<dbReference type="InterPro" id="IPR017138">
    <property type="entry name" value="Asp_Glu_LeuTrfase"/>
</dbReference>
<feature type="domain" description="N-end rule aminoacyl transferase C-terminal" evidence="6">
    <location>
        <begin position="101"/>
        <end position="222"/>
    </location>
</feature>
<dbReference type="InterPro" id="IPR007471">
    <property type="entry name" value="N-end_Aminoacyl_Trfase_N"/>
</dbReference>
<reference evidence="7" key="1">
    <citation type="submission" date="2022-11" db="EMBL/GenBank/DDBJ databases">
        <title>Parathalassolutuus dongxingensis gen. nov., sp. nov., a novel member of family Oceanospirillaceae isolated from a coastal shrimp pond in Guangxi, China.</title>
        <authorList>
            <person name="Chen H."/>
        </authorList>
    </citation>
    <scope>NUCLEOTIDE SEQUENCE</scope>
    <source>
        <strain evidence="7">G-43</strain>
    </source>
</reference>
<keyword evidence="1 4" id="KW-0963">Cytoplasm</keyword>
<dbReference type="NCBIfam" id="NF002341">
    <property type="entry name" value="PRK01305.1-1"/>
    <property type="match status" value="1"/>
</dbReference>
<evidence type="ECO:0000256" key="3">
    <source>
        <dbReference type="ARBA" id="ARBA00023315"/>
    </source>
</evidence>
<comment type="function">
    <text evidence="4">Functions in the N-end rule pathway of protein degradation where it conjugates Leu from its aminoacyl-tRNA to the N-termini of proteins containing an N-terminal aspartate or glutamate.</text>
</comment>
<dbReference type="RefSeq" id="WP_283173590.1">
    <property type="nucleotide sequence ID" value="NZ_JAPNOA010000026.1"/>
</dbReference>
<protein>
    <recommendedName>
        <fullName evidence="4">Aspartate/glutamate leucyltransferase</fullName>
        <ecNumber evidence="4">2.3.2.29</ecNumber>
    </recommendedName>
</protein>
<comment type="caution">
    <text evidence="7">The sequence shown here is derived from an EMBL/GenBank/DDBJ whole genome shotgun (WGS) entry which is preliminary data.</text>
</comment>
<dbReference type="AlphaFoldDB" id="A0A9X3IRM2"/>
<keyword evidence="2 4" id="KW-0808">Transferase</keyword>
<evidence type="ECO:0000256" key="4">
    <source>
        <dbReference type="HAMAP-Rule" id="MF_00689"/>
    </source>
</evidence>
<evidence type="ECO:0000259" key="5">
    <source>
        <dbReference type="Pfam" id="PF04376"/>
    </source>
</evidence>
<dbReference type="NCBIfam" id="NF002342">
    <property type="entry name" value="PRK01305.1-3"/>
    <property type="match status" value="1"/>
</dbReference>
<evidence type="ECO:0000313" key="7">
    <source>
        <dbReference type="EMBL" id="MCY0965377.1"/>
    </source>
</evidence>
<comment type="catalytic activity">
    <reaction evidence="4">
        <text>N-terminal L-aspartyl-[protein] + L-leucyl-tRNA(Leu) = N-terminal L-leucyl-L-aspartyl-[protein] + tRNA(Leu) + H(+)</text>
        <dbReference type="Rhea" id="RHEA:50420"/>
        <dbReference type="Rhea" id="RHEA-COMP:9613"/>
        <dbReference type="Rhea" id="RHEA-COMP:9622"/>
        <dbReference type="Rhea" id="RHEA-COMP:12669"/>
        <dbReference type="Rhea" id="RHEA-COMP:12674"/>
        <dbReference type="ChEBI" id="CHEBI:15378"/>
        <dbReference type="ChEBI" id="CHEBI:64720"/>
        <dbReference type="ChEBI" id="CHEBI:78442"/>
        <dbReference type="ChEBI" id="CHEBI:78494"/>
        <dbReference type="ChEBI" id="CHEBI:133042"/>
        <dbReference type="EC" id="2.3.2.29"/>
    </reaction>
</comment>
<keyword evidence="3 4" id="KW-0012">Acyltransferase</keyword>
<evidence type="ECO:0000259" key="6">
    <source>
        <dbReference type="Pfam" id="PF04377"/>
    </source>
</evidence>
<dbReference type="InterPro" id="IPR007472">
    <property type="entry name" value="N-end_Aminoacyl_Trfase_C"/>
</dbReference>
<dbReference type="GO" id="GO:0008914">
    <property type="term" value="F:leucyl-tRNA--protein transferase activity"/>
    <property type="evidence" value="ECO:0007669"/>
    <property type="project" value="UniProtKB-UniRule"/>
</dbReference>
<comment type="catalytic activity">
    <reaction evidence="4">
        <text>N-terminal L-glutamyl-[protein] + L-leucyl-tRNA(Leu) = N-terminal L-leucyl-L-glutamyl-[protein] + tRNA(Leu) + H(+)</text>
        <dbReference type="Rhea" id="RHEA:50412"/>
        <dbReference type="Rhea" id="RHEA-COMP:9613"/>
        <dbReference type="Rhea" id="RHEA-COMP:9622"/>
        <dbReference type="Rhea" id="RHEA-COMP:12664"/>
        <dbReference type="Rhea" id="RHEA-COMP:12668"/>
        <dbReference type="ChEBI" id="CHEBI:15378"/>
        <dbReference type="ChEBI" id="CHEBI:64721"/>
        <dbReference type="ChEBI" id="CHEBI:78442"/>
        <dbReference type="ChEBI" id="CHEBI:78494"/>
        <dbReference type="ChEBI" id="CHEBI:133041"/>
        <dbReference type="EC" id="2.3.2.29"/>
    </reaction>
</comment>
<accession>A0A9X3IRM2</accession>
<evidence type="ECO:0000313" key="8">
    <source>
        <dbReference type="Proteomes" id="UP001150830"/>
    </source>
</evidence>
<dbReference type="Pfam" id="PF04376">
    <property type="entry name" value="ATE_N"/>
    <property type="match status" value="1"/>
</dbReference>
<name>A0A9X3IRM2_9GAMM</name>
<gene>
    <name evidence="4" type="primary">bpt</name>
    <name evidence="7" type="ORF">OUO13_09275</name>
</gene>
<dbReference type="GO" id="GO:0005737">
    <property type="term" value="C:cytoplasm"/>
    <property type="evidence" value="ECO:0007669"/>
    <property type="project" value="UniProtKB-SubCell"/>
</dbReference>
<dbReference type="HAMAP" id="MF_00689">
    <property type="entry name" value="Bpt"/>
    <property type="match status" value="1"/>
</dbReference>
<dbReference type="GO" id="GO:0004057">
    <property type="term" value="F:arginyl-tRNA--protein transferase activity"/>
    <property type="evidence" value="ECO:0007669"/>
    <property type="project" value="InterPro"/>
</dbReference>
<dbReference type="Proteomes" id="UP001150830">
    <property type="component" value="Unassembled WGS sequence"/>
</dbReference>
<feature type="domain" description="N-end aminoacyl transferase N-terminal" evidence="5">
    <location>
        <begin position="13"/>
        <end position="83"/>
    </location>
</feature>
<dbReference type="NCBIfam" id="NF002346">
    <property type="entry name" value="PRK01305.2-3"/>
    <property type="match status" value="1"/>
</dbReference>
<dbReference type="EMBL" id="JAPNOA010000026">
    <property type="protein sequence ID" value="MCY0965377.1"/>
    <property type="molecule type" value="Genomic_DNA"/>
</dbReference>
<proteinExistence type="inferred from homology"/>
<dbReference type="InterPro" id="IPR016181">
    <property type="entry name" value="Acyl_CoA_acyltransferase"/>
</dbReference>
<evidence type="ECO:0000256" key="1">
    <source>
        <dbReference type="ARBA" id="ARBA00022490"/>
    </source>
</evidence>
<dbReference type="PIRSF" id="PIRSF037208">
    <property type="entry name" value="ATE_pro_prd"/>
    <property type="match status" value="1"/>
</dbReference>
<sequence length="230" mass="26920">MTRIMLFRPKNTHPCGYIVGREAVSLYVDPEIVPDMELLTQLSLNGFRRSGLSLYRPDCPNCQACVSVRVAINEFVMKRRFKRTLKALKHWQLTVEKPSMEHYLLYERYISMRHSDGSMYPPSPEQYQDFLCQHFDNTRFLVARNGPDVAAVLVFDLLGDGLSSVYCFFDPDLDGLSPGSYMILRLTQICQGLDLPWHYLGYWVEGCSKMEYKEAYQPMEYLIDNRWQRK</sequence>
<dbReference type="PANTHER" id="PTHR21367">
    <property type="entry name" value="ARGININE-TRNA-PROTEIN TRANSFERASE 1"/>
    <property type="match status" value="1"/>
</dbReference>
<dbReference type="PANTHER" id="PTHR21367:SF1">
    <property type="entry name" value="ARGINYL-TRNA--PROTEIN TRANSFERASE 1"/>
    <property type="match status" value="1"/>
</dbReference>
<dbReference type="EC" id="2.3.2.29" evidence="4"/>
<organism evidence="7 8">
    <name type="scientific">Parathalassolituus penaei</name>
    <dbReference type="NCBI Taxonomy" id="2997323"/>
    <lineage>
        <taxon>Bacteria</taxon>
        <taxon>Pseudomonadati</taxon>
        <taxon>Pseudomonadota</taxon>
        <taxon>Gammaproteobacteria</taxon>
        <taxon>Oceanospirillales</taxon>
        <taxon>Oceanospirillaceae</taxon>
        <taxon>Parathalassolituus</taxon>
    </lineage>
</organism>
<evidence type="ECO:0000256" key="2">
    <source>
        <dbReference type="ARBA" id="ARBA00022679"/>
    </source>
</evidence>
<dbReference type="SUPFAM" id="SSF55729">
    <property type="entry name" value="Acyl-CoA N-acyltransferases (Nat)"/>
    <property type="match status" value="1"/>
</dbReference>
<comment type="subcellular location">
    <subcellularLocation>
        <location evidence="4">Cytoplasm</location>
    </subcellularLocation>
</comment>
<dbReference type="GO" id="GO:0071596">
    <property type="term" value="P:ubiquitin-dependent protein catabolic process via the N-end rule pathway"/>
    <property type="evidence" value="ECO:0007669"/>
    <property type="project" value="InterPro"/>
</dbReference>